<keyword evidence="1" id="KW-0472">Membrane</keyword>
<evidence type="ECO:0000256" key="1">
    <source>
        <dbReference type="SAM" id="Phobius"/>
    </source>
</evidence>
<feature type="transmembrane region" description="Helical" evidence="1">
    <location>
        <begin position="151"/>
        <end position="170"/>
    </location>
</feature>
<feature type="transmembrane region" description="Helical" evidence="1">
    <location>
        <begin position="182"/>
        <end position="201"/>
    </location>
</feature>
<feature type="transmembrane region" description="Helical" evidence="1">
    <location>
        <begin position="213"/>
        <end position="232"/>
    </location>
</feature>
<evidence type="ECO:0000313" key="2">
    <source>
        <dbReference type="EMBL" id="QDV74211.1"/>
    </source>
</evidence>
<reference evidence="2 3" key="1">
    <citation type="submission" date="2019-02" db="EMBL/GenBank/DDBJ databases">
        <title>Deep-cultivation of Planctomycetes and their phenomic and genomic characterization uncovers novel biology.</title>
        <authorList>
            <person name="Wiegand S."/>
            <person name="Jogler M."/>
            <person name="Boedeker C."/>
            <person name="Pinto D."/>
            <person name="Vollmers J."/>
            <person name="Rivas-Marin E."/>
            <person name="Kohn T."/>
            <person name="Peeters S.H."/>
            <person name="Heuer A."/>
            <person name="Rast P."/>
            <person name="Oberbeckmann S."/>
            <person name="Bunk B."/>
            <person name="Jeske O."/>
            <person name="Meyerdierks A."/>
            <person name="Storesund J.E."/>
            <person name="Kallscheuer N."/>
            <person name="Luecker S."/>
            <person name="Lage O.M."/>
            <person name="Pohl T."/>
            <person name="Merkel B.J."/>
            <person name="Hornburger P."/>
            <person name="Mueller R.-W."/>
            <person name="Bruemmer F."/>
            <person name="Labrenz M."/>
            <person name="Spormann A.M."/>
            <person name="Op den Camp H."/>
            <person name="Overmann J."/>
            <person name="Amann R."/>
            <person name="Jetten M.S.M."/>
            <person name="Mascher T."/>
            <person name="Medema M.H."/>
            <person name="Devos D.P."/>
            <person name="Kaster A.-K."/>
            <person name="Ovreas L."/>
            <person name="Rohde M."/>
            <person name="Galperin M.Y."/>
            <person name="Jogler C."/>
        </authorList>
    </citation>
    <scope>NUCLEOTIDE SEQUENCE [LARGE SCALE GENOMIC DNA]</scope>
    <source>
        <strain evidence="2 3">Spa11</strain>
    </source>
</reference>
<proteinExistence type="predicted"/>
<feature type="transmembrane region" description="Helical" evidence="1">
    <location>
        <begin position="300"/>
        <end position="321"/>
    </location>
</feature>
<feature type="transmembrane region" description="Helical" evidence="1">
    <location>
        <begin position="475"/>
        <end position="492"/>
    </location>
</feature>
<feature type="transmembrane region" description="Helical" evidence="1">
    <location>
        <begin position="260"/>
        <end position="293"/>
    </location>
</feature>
<evidence type="ECO:0008006" key="4">
    <source>
        <dbReference type="Google" id="ProtNLM"/>
    </source>
</evidence>
<dbReference type="AlphaFoldDB" id="A0A518K8U7"/>
<gene>
    <name evidence="2" type="ORF">Spa11_24110</name>
</gene>
<accession>A0A518K8U7</accession>
<keyword evidence="3" id="KW-1185">Reference proteome</keyword>
<keyword evidence="1" id="KW-0812">Transmembrane</keyword>
<evidence type="ECO:0000313" key="3">
    <source>
        <dbReference type="Proteomes" id="UP000316426"/>
    </source>
</evidence>
<feature type="transmembrane region" description="Helical" evidence="1">
    <location>
        <begin position="444"/>
        <end position="463"/>
    </location>
</feature>
<dbReference type="RefSeq" id="WP_145112416.1">
    <property type="nucleotide sequence ID" value="NZ_CP036349.1"/>
</dbReference>
<organism evidence="2 3">
    <name type="scientific">Botrimarina mediterranea</name>
    <dbReference type="NCBI Taxonomy" id="2528022"/>
    <lineage>
        <taxon>Bacteria</taxon>
        <taxon>Pseudomonadati</taxon>
        <taxon>Planctomycetota</taxon>
        <taxon>Planctomycetia</taxon>
        <taxon>Pirellulales</taxon>
        <taxon>Lacipirellulaceae</taxon>
        <taxon>Botrimarina</taxon>
    </lineage>
</organism>
<protein>
    <recommendedName>
        <fullName evidence="4">Glycosyltransferase RgtA/B/C/D-like domain-containing protein</fullName>
    </recommendedName>
</protein>
<keyword evidence="1" id="KW-1133">Transmembrane helix</keyword>
<dbReference type="KEGG" id="bmei:Spa11_24110"/>
<feature type="transmembrane region" description="Helical" evidence="1">
    <location>
        <begin position="20"/>
        <end position="40"/>
    </location>
</feature>
<feature type="transmembrane region" description="Helical" evidence="1">
    <location>
        <begin position="412"/>
        <end position="432"/>
    </location>
</feature>
<dbReference type="EMBL" id="CP036349">
    <property type="protein sequence ID" value="QDV74211.1"/>
    <property type="molecule type" value="Genomic_DNA"/>
</dbReference>
<feature type="transmembrane region" description="Helical" evidence="1">
    <location>
        <begin position="384"/>
        <end position="405"/>
    </location>
</feature>
<dbReference type="CDD" id="cd21372">
    <property type="entry name" value="cwf21_CWC21-like"/>
    <property type="match status" value="1"/>
</dbReference>
<sequence>MSESAQPTATSGLGAPQRWILYTLLIATAFGQAAGKILAVNSTDLARLEKYRIDAALSGERTKLEKQGLTAPEIEAGLAERREELEGKLRLQRPFLSANDRSRWMAIRAIAENGNHEIDPFLREPTWDTIDMVQHVGRDGEPHQYSSKPPLLMVMIAGPYWVLMQLTGTTLGESPYELGRTLLLLLNGGSLVVMLAAIGRIIERTGTGDIDRLFAMATACFGAQLLAFTPVLNNHLFGAAAAAVTCDLWQMLLRSDKPRLGLSLATGLVAAFMVTCELPALALATLVAMSLLYSRTGETLKGFAIGAAIVTAAFFATNYWAHNSLRPPYAHRSQTDPADNWYDYEYTVNGKTRESYWRNRQGIDRGEPSKGVYAFHALVGHHGIFSLTPVWLLSFAGMGLLMGAADPPNRKLAWATFLTTGACLVFFILLRPQDDRNYGGMTNGFRWVFWLAPLWIAMLPRAIEPLRRSRLGMGLAAALLAWSAMSASYPTWNPWTSPWIHRWMDHLGFTLL</sequence>
<dbReference type="Proteomes" id="UP000316426">
    <property type="component" value="Chromosome"/>
</dbReference>
<name>A0A518K8U7_9BACT</name>